<dbReference type="InterPro" id="IPR050109">
    <property type="entry name" value="HTH-type_TetR-like_transc_reg"/>
</dbReference>
<dbReference type="Pfam" id="PF00440">
    <property type="entry name" value="TetR_N"/>
    <property type="match status" value="2"/>
</dbReference>
<gene>
    <name evidence="4" type="ORF">P5G50_18005</name>
</gene>
<dbReference type="SUPFAM" id="SSF48498">
    <property type="entry name" value="Tetracyclin repressor-like, C-terminal domain"/>
    <property type="match status" value="1"/>
</dbReference>
<comment type="caution">
    <text evidence="4">The sequence shown here is derived from an EMBL/GenBank/DDBJ whole genome shotgun (WGS) entry which is preliminary data.</text>
</comment>
<organism evidence="4 5">
    <name type="scientific">Leifsonia williamsii</name>
    <dbReference type="NCBI Taxonomy" id="3035919"/>
    <lineage>
        <taxon>Bacteria</taxon>
        <taxon>Bacillati</taxon>
        <taxon>Actinomycetota</taxon>
        <taxon>Actinomycetes</taxon>
        <taxon>Micrococcales</taxon>
        <taxon>Microbacteriaceae</taxon>
        <taxon>Leifsonia</taxon>
    </lineage>
</organism>
<evidence type="ECO:0000256" key="1">
    <source>
        <dbReference type="ARBA" id="ARBA00023125"/>
    </source>
</evidence>
<dbReference type="RefSeq" id="WP_301209528.1">
    <property type="nucleotide sequence ID" value="NZ_JAROCF010000001.1"/>
</dbReference>
<evidence type="ECO:0000256" key="2">
    <source>
        <dbReference type="PROSITE-ProRule" id="PRU00335"/>
    </source>
</evidence>
<dbReference type="SUPFAM" id="SSF46689">
    <property type="entry name" value="Homeodomain-like"/>
    <property type="match status" value="2"/>
</dbReference>
<feature type="DNA-binding region" description="H-T-H motif" evidence="2">
    <location>
        <begin position="254"/>
        <end position="273"/>
    </location>
</feature>
<dbReference type="EMBL" id="JAROCF010000001">
    <property type="protein sequence ID" value="MDN4616347.1"/>
    <property type="molecule type" value="Genomic_DNA"/>
</dbReference>
<feature type="domain" description="HTH tetR-type" evidence="3">
    <location>
        <begin position="14"/>
        <end position="74"/>
    </location>
</feature>
<dbReference type="InterPro" id="IPR036271">
    <property type="entry name" value="Tet_transcr_reg_TetR-rel_C_sf"/>
</dbReference>
<dbReference type="Gene3D" id="1.10.357.10">
    <property type="entry name" value="Tetracycline Repressor, domain 2"/>
    <property type="match status" value="2"/>
</dbReference>
<keyword evidence="5" id="KW-1185">Reference proteome</keyword>
<evidence type="ECO:0000313" key="4">
    <source>
        <dbReference type="EMBL" id="MDN4616347.1"/>
    </source>
</evidence>
<dbReference type="PRINTS" id="PR00455">
    <property type="entry name" value="HTHTETR"/>
</dbReference>
<evidence type="ECO:0000313" key="5">
    <source>
        <dbReference type="Proteomes" id="UP001174208"/>
    </source>
</evidence>
<proteinExistence type="predicted"/>
<dbReference type="PANTHER" id="PTHR30055:SF226">
    <property type="entry name" value="HTH-TYPE TRANSCRIPTIONAL REGULATOR PKSA"/>
    <property type="match status" value="1"/>
</dbReference>
<accession>A0ABT8KGP0</accession>
<reference evidence="4" key="1">
    <citation type="submission" date="2023-06" db="EMBL/GenBank/DDBJ databases">
        <title>MT1 and MT2 Draft Genomes of Novel Species.</title>
        <authorList>
            <person name="Venkateswaran K."/>
        </authorList>
    </citation>
    <scope>NUCLEOTIDE SEQUENCE</scope>
    <source>
        <strain evidence="4">F6_8S_P_1B</strain>
    </source>
</reference>
<protein>
    <submittedName>
        <fullName evidence="4">TetR/AcrR family transcriptional regulator</fullName>
    </submittedName>
</protein>
<dbReference type="PANTHER" id="PTHR30055">
    <property type="entry name" value="HTH-TYPE TRANSCRIPTIONAL REGULATOR RUTR"/>
    <property type="match status" value="1"/>
</dbReference>
<feature type="DNA-binding region" description="H-T-H motif" evidence="2">
    <location>
        <begin position="37"/>
        <end position="56"/>
    </location>
</feature>
<dbReference type="InterPro" id="IPR001647">
    <property type="entry name" value="HTH_TetR"/>
</dbReference>
<feature type="domain" description="HTH tetR-type" evidence="3">
    <location>
        <begin position="231"/>
        <end position="291"/>
    </location>
</feature>
<name>A0ABT8KGP0_9MICO</name>
<dbReference type="Proteomes" id="UP001174208">
    <property type="component" value="Unassembled WGS sequence"/>
</dbReference>
<keyword evidence="1 2" id="KW-0238">DNA-binding</keyword>
<sequence length="417" mass="44816">MTSVIDGSRFARAAATRQAIVAAAAELFSTRGYRFVSLREIAERAGISHPALLKHFADKEELLAEVAKRFDRSLHGSPSGDGGLPFAAEAARQAGVAGFVPFFAALTGEASTPSHPLHEWMRDRLAASIASRAHDLGAAAGRAVDAERDTARESVRLTAAWAGLRMLARYLGDGVDIVSTLERHQELIAHPAGWSPRPDTPPPAAAAAVPALPPLLDDEPPAPPAGYRTGRARRAKIVADATTLFAREGYGDTSLLDIATRVGVSKSALYHHFASKDALLHAVLRERDHRIDVTTADAPTATAADVLRSFADGAAANERDQPGLIELYAVISSEATVPEHAANAYFEHRFTRALDGFTRLFRSAADAGDLPPHRDPAQEALWLLALWDGLQYLWLYDRHGVDVAAELRAHLEDVLPA</sequence>
<dbReference type="PROSITE" id="PS50977">
    <property type="entry name" value="HTH_TETR_2"/>
    <property type="match status" value="2"/>
</dbReference>
<dbReference type="InterPro" id="IPR009057">
    <property type="entry name" value="Homeodomain-like_sf"/>
</dbReference>
<evidence type="ECO:0000259" key="3">
    <source>
        <dbReference type="PROSITE" id="PS50977"/>
    </source>
</evidence>